<evidence type="ECO:0000256" key="1">
    <source>
        <dbReference type="ARBA" id="ARBA00005606"/>
    </source>
</evidence>
<dbReference type="EnsemblMetazoa" id="MESCA010115-RA">
    <property type="protein sequence ID" value="MESCA010115-PA"/>
    <property type="gene ID" value="MESCA010115"/>
</dbReference>
<dbReference type="EMBL" id="CAQQ02387947">
    <property type="status" value="NOT_ANNOTATED_CDS"/>
    <property type="molecule type" value="Genomic_DNA"/>
</dbReference>
<reference evidence="3" key="2">
    <citation type="submission" date="2015-06" db="UniProtKB">
        <authorList>
            <consortium name="EnsemblMetazoa"/>
        </authorList>
    </citation>
    <scope>IDENTIFICATION</scope>
</reference>
<dbReference type="EMBL" id="CAQQ02387946">
    <property type="status" value="NOT_ANNOTATED_CDS"/>
    <property type="molecule type" value="Genomic_DNA"/>
</dbReference>
<dbReference type="AlphaFoldDB" id="T1H1P8"/>
<accession>T1H1P8</accession>
<dbReference type="STRING" id="36166.T1H1P8"/>
<evidence type="ECO:0000256" key="2">
    <source>
        <dbReference type="ARBA" id="ARBA00023266"/>
    </source>
</evidence>
<evidence type="ECO:0000313" key="4">
    <source>
        <dbReference type="Proteomes" id="UP000015102"/>
    </source>
</evidence>
<protein>
    <submittedName>
        <fullName evidence="3">Uncharacterized protein</fullName>
    </submittedName>
</protein>
<dbReference type="HOGENOM" id="CLU_2226195_0_0_1"/>
<dbReference type="GO" id="GO:0008430">
    <property type="term" value="F:selenium binding"/>
    <property type="evidence" value="ECO:0007669"/>
    <property type="project" value="InterPro"/>
</dbReference>
<dbReference type="PANTHER" id="PTHR23300:SF0">
    <property type="entry name" value="METHANETHIOL OXIDASE"/>
    <property type="match status" value="1"/>
</dbReference>
<dbReference type="InterPro" id="IPR008826">
    <property type="entry name" value="Se-bd"/>
</dbReference>
<organism evidence="3 4">
    <name type="scientific">Megaselia scalaris</name>
    <name type="common">Humpbacked fly</name>
    <name type="synonym">Phora scalaris</name>
    <dbReference type="NCBI Taxonomy" id="36166"/>
    <lineage>
        <taxon>Eukaryota</taxon>
        <taxon>Metazoa</taxon>
        <taxon>Ecdysozoa</taxon>
        <taxon>Arthropoda</taxon>
        <taxon>Hexapoda</taxon>
        <taxon>Insecta</taxon>
        <taxon>Pterygota</taxon>
        <taxon>Neoptera</taxon>
        <taxon>Endopterygota</taxon>
        <taxon>Diptera</taxon>
        <taxon>Brachycera</taxon>
        <taxon>Muscomorpha</taxon>
        <taxon>Platypezoidea</taxon>
        <taxon>Phoridae</taxon>
        <taxon>Megaseliini</taxon>
        <taxon>Megaselia</taxon>
    </lineage>
</organism>
<sequence>MEGSIVHVPHGVIVPMASSDGKKCCKGCGPGYPTPLEAMEKGQREKLLYTITIQPDLNHPLGDYLSTVDVDPESPTYSQVIHRTFTKKTGNELHHSGWNACRVVIL</sequence>
<name>T1H1P8_MEGSC</name>
<comment type="similarity">
    <text evidence="1">Belongs to the selenium-binding protein family.</text>
</comment>
<proteinExistence type="inferred from homology"/>
<keyword evidence="4" id="KW-1185">Reference proteome</keyword>
<dbReference type="PANTHER" id="PTHR23300">
    <property type="entry name" value="METHANETHIOL OXIDASE"/>
    <property type="match status" value="1"/>
</dbReference>
<dbReference type="OMA" id="HCKTICC"/>
<reference evidence="4" key="1">
    <citation type="submission" date="2013-02" db="EMBL/GenBank/DDBJ databases">
        <authorList>
            <person name="Hughes D."/>
        </authorList>
    </citation>
    <scope>NUCLEOTIDE SEQUENCE</scope>
    <source>
        <strain>Durham</strain>
        <strain evidence="4">NC isolate 2 -- Noor lab</strain>
    </source>
</reference>
<dbReference type="Pfam" id="PF05694">
    <property type="entry name" value="SBP56"/>
    <property type="match status" value="1"/>
</dbReference>
<keyword evidence="2" id="KW-0711">Selenium</keyword>
<dbReference type="Proteomes" id="UP000015102">
    <property type="component" value="Unassembled WGS sequence"/>
</dbReference>
<evidence type="ECO:0000313" key="3">
    <source>
        <dbReference type="EnsemblMetazoa" id="MESCA010115-PA"/>
    </source>
</evidence>